<keyword evidence="9 10" id="KW-0472">Membrane</keyword>
<dbReference type="InterPro" id="IPR056264">
    <property type="entry name" value="R2_ABCA1-4-like"/>
</dbReference>
<dbReference type="Pfam" id="PF12698">
    <property type="entry name" value="ABC2_membrane_3"/>
    <property type="match status" value="1"/>
</dbReference>
<dbReference type="GO" id="GO:0016887">
    <property type="term" value="F:ATP hydrolysis activity"/>
    <property type="evidence" value="ECO:0007669"/>
    <property type="project" value="InterPro"/>
</dbReference>
<keyword evidence="3" id="KW-0813">Transport</keyword>
<keyword evidence="6" id="KW-0547">Nucleotide-binding</keyword>
<dbReference type="PANTHER" id="PTHR19229:SF36">
    <property type="entry name" value="ATP-BINDING CASSETTE SUB-FAMILY A MEMBER 2"/>
    <property type="match status" value="1"/>
</dbReference>
<comment type="subcellular location">
    <subcellularLocation>
        <location evidence="1">Membrane</location>
        <topology evidence="1">Multi-pass membrane protein</topology>
    </subcellularLocation>
</comment>
<dbReference type="GO" id="GO:0005524">
    <property type="term" value="F:ATP binding"/>
    <property type="evidence" value="ECO:0007669"/>
    <property type="project" value="UniProtKB-KW"/>
</dbReference>
<dbReference type="InterPro" id="IPR013525">
    <property type="entry name" value="ABC2_TM"/>
</dbReference>
<reference evidence="12" key="1">
    <citation type="journal article" date="2014" name="PLoS Negl. Trop. Dis.">
        <title>An updated insight into the Sialotranscriptome of Triatoma infestans: developmental stage and geographic variations.</title>
        <authorList>
            <person name="Schwarz A."/>
            <person name="Medrano-Mercado N."/>
            <person name="Schaub G.A."/>
            <person name="Struchiner C.J."/>
            <person name="Bargues M.D."/>
            <person name="Levy M.Z."/>
            <person name="Ribeiro J.M."/>
        </authorList>
    </citation>
    <scope>NUCLEOTIDE SEQUENCE</scope>
    <source>
        <strain evidence="12">Chile</strain>
        <tissue evidence="12">Salivary glands</tissue>
    </source>
</reference>
<dbReference type="GO" id="GO:0016020">
    <property type="term" value="C:membrane"/>
    <property type="evidence" value="ECO:0007669"/>
    <property type="project" value="UniProtKB-SubCell"/>
</dbReference>
<accession>A0A023FBK8</accession>
<keyword evidence="7" id="KW-0067">ATP-binding</keyword>
<evidence type="ECO:0000256" key="1">
    <source>
        <dbReference type="ARBA" id="ARBA00004141"/>
    </source>
</evidence>
<dbReference type="PROSITE" id="PS50893">
    <property type="entry name" value="ABC_TRANSPORTER_2"/>
    <property type="match status" value="1"/>
</dbReference>
<evidence type="ECO:0000256" key="6">
    <source>
        <dbReference type="ARBA" id="ARBA00022741"/>
    </source>
</evidence>
<feature type="domain" description="ABC transporter" evidence="11">
    <location>
        <begin position="314"/>
        <end position="546"/>
    </location>
</feature>
<evidence type="ECO:0000313" key="12">
    <source>
        <dbReference type="EMBL" id="JAC18384.1"/>
    </source>
</evidence>
<dbReference type="FunFam" id="3.40.50.300:FF:000327">
    <property type="entry name" value="ATP-binding cassette sub-family A member 3"/>
    <property type="match status" value="1"/>
</dbReference>
<dbReference type="AlphaFoldDB" id="A0A023FBK8"/>
<dbReference type="InterPro" id="IPR003593">
    <property type="entry name" value="AAA+_ATPase"/>
</dbReference>
<keyword evidence="5" id="KW-0677">Repeat</keyword>
<keyword evidence="8 10" id="KW-1133">Transmembrane helix</keyword>
<dbReference type="InterPro" id="IPR026082">
    <property type="entry name" value="ABCA"/>
</dbReference>
<proteinExistence type="evidence at transcript level"/>
<dbReference type="InterPro" id="IPR027417">
    <property type="entry name" value="P-loop_NTPase"/>
</dbReference>
<feature type="transmembrane region" description="Helical" evidence="10">
    <location>
        <begin position="136"/>
        <end position="159"/>
    </location>
</feature>
<evidence type="ECO:0000256" key="3">
    <source>
        <dbReference type="ARBA" id="ARBA00022448"/>
    </source>
</evidence>
<feature type="transmembrane region" description="Helical" evidence="10">
    <location>
        <begin position="252"/>
        <end position="277"/>
    </location>
</feature>
<organism evidence="12">
    <name type="scientific">Triatoma infestans</name>
    <name type="common">Assassin bug</name>
    <dbReference type="NCBI Taxonomy" id="30076"/>
    <lineage>
        <taxon>Eukaryota</taxon>
        <taxon>Metazoa</taxon>
        <taxon>Ecdysozoa</taxon>
        <taxon>Arthropoda</taxon>
        <taxon>Hexapoda</taxon>
        <taxon>Insecta</taxon>
        <taxon>Pterygota</taxon>
        <taxon>Neoptera</taxon>
        <taxon>Paraneoptera</taxon>
        <taxon>Hemiptera</taxon>
        <taxon>Heteroptera</taxon>
        <taxon>Panheteroptera</taxon>
        <taxon>Cimicomorpha</taxon>
        <taxon>Reduviidae</taxon>
        <taxon>Triatominae</taxon>
        <taxon>Triatoma</taxon>
    </lineage>
</organism>
<dbReference type="EMBL" id="GBBI01000328">
    <property type="protein sequence ID" value="JAC18384.1"/>
    <property type="molecule type" value="mRNA"/>
</dbReference>
<evidence type="ECO:0000256" key="2">
    <source>
        <dbReference type="ARBA" id="ARBA00008869"/>
    </source>
</evidence>
<dbReference type="GO" id="GO:0140359">
    <property type="term" value="F:ABC-type transporter activity"/>
    <property type="evidence" value="ECO:0007669"/>
    <property type="project" value="InterPro"/>
</dbReference>
<dbReference type="SUPFAM" id="SSF52540">
    <property type="entry name" value="P-loop containing nucleoside triphosphate hydrolases"/>
    <property type="match status" value="1"/>
</dbReference>
<dbReference type="Pfam" id="PF00005">
    <property type="entry name" value="ABC_tran"/>
    <property type="match status" value="1"/>
</dbReference>
<feature type="transmembrane region" description="Helical" evidence="10">
    <location>
        <begin position="102"/>
        <end position="124"/>
    </location>
</feature>
<evidence type="ECO:0000256" key="5">
    <source>
        <dbReference type="ARBA" id="ARBA00022737"/>
    </source>
</evidence>
<feature type="transmembrane region" description="Helical" evidence="10">
    <location>
        <begin position="50"/>
        <end position="76"/>
    </location>
</feature>
<evidence type="ECO:0000256" key="7">
    <source>
        <dbReference type="ARBA" id="ARBA00022840"/>
    </source>
</evidence>
<name>A0A023FBK8_TRIIF</name>
<dbReference type="CDD" id="cd03263">
    <property type="entry name" value="ABC_subfamily_A"/>
    <property type="match status" value="1"/>
</dbReference>
<evidence type="ECO:0000256" key="9">
    <source>
        <dbReference type="ARBA" id="ARBA00023136"/>
    </source>
</evidence>
<dbReference type="Gene3D" id="3.40.50.300">
    <property type="entry name" value="P-loop containing nucleotide triphosphate hydrolases"/>
    <property type="match status" value="1"/>
</dbReference>
<comment type="similarity">
    <text evidence="2">Belongs to the ABC transporter superfamily. ABCA family.</text>
</comment>
<evidence type="ECO:0000259" key="11">
    <source>
        <dbReference type="PROSITE" id="PS50893"/>
    </source>
</evidence>
<dbReference type="SMART" id="SM00382">
    <property type="entry name" value="AAA"/>
    <property type="match status" value="1"/>
</dbReference>
<sequence>MNAINNVVLRATLSASNMSHDKISEYGIRTINHPMNFTQKQMNIEILRQGVVSILHSISIIFALSFVPASFTLYLIEERVSHSKHLLLVSGVNRLIFWIEEFIWDIVAYTISAFLCILIFVMFNEESYISPTNLPGVILLFLLYGWSCIPLMYLLSYIFTIPSSAFVGLACGNMFIGIVTTVTTFVLGAFEDEELRAVHHVIKEVFLIFPHYCLGSGILDLAKNHLASASLLNLDIEYKSNIFEWNLLGKPLLCMFVLGNIFFLLNLAIEFGFFTWITHFSMGSAVEDSDGDEEDDVAAEKERIHRGDLAGDILVIKDLTKVYKYSQVPSVKRINVGVKEGECFGLLGINGAGKTTTFKMLTGATRVTSGDATVGGYSVVTNMSKVQSRLGYCPQFDALDPLLTPREHLILYGRIRNIPSFVLNKKVDLTIQQMGLGYYSNKLSGTLSGGNKRKLSAAIALIGSPPLIFLDEPTTGMDPKARRFLWTKIQDIVRNGTSVVLTSHSMEECQALCTRLTIMVNGQFKCIGSSQHLKNKYGAGYRIVIRCREDNVKTVKEFMKVTIKSSRLIEEHYNQLRYEIPEGKLSDIFRQLEQGKQRNILDDYSLSQTTLEEVFLRFASEQSNEPIRRRLNRPVFLKKCLSCCRGNKEE</sequence>
<dbReference type="GO" id="GO:0005319">
    <property type="term" value="F:lipid transporter activity"/>
    <property type="evidence" value="ECO:0007669"/>
    <property type="project" value="TreeGrafter"/>
</dbReference>
<dbReference type="InterPro" id="IPR003439">
    <property type="entry name" value="ABC_transporter-like_ATP-bd"/>
</dbReference>
<evidence type="ECO:0000256" key="10">
    <source>
        <dbReference type="SAM" id="Phobius"/>
    </source>
</evidence>
<evidence type="ECO:0000256" key="8">
    <source>
        <dbReference type="ARBA" id="ARBA00022989"/>
    </source>
</evidence>
<dbReference type="PANTHER" id="PTHR19229">
    <property type="entry name" value="ATP-BINDING CASSETTE TRANSPORTER SUBFAMILY A ABCA"/>
    <property type="match status" value="1"/>
</dbReference>
<keyword evidence="4 10" id="KW-0812">Transmembrane</keyword>
<protein>
    <submittedName>
        <fullName evidence="12">Putative lipid exporter abca1</fullName>
    </submittedName>
</protein>
<dbReference type="Pfam" id="PF23321">
    <property type="entry name" value="R1_ABCA1"/>
    <property type="match status" value="1"/>
</dbReference>
<evidence type="ECO:0000256" key="4">
    <source>
        <dbReference type="ARBA" id="ARBA00022692"/>
    </source>
</evidence>
<feature type="transmembrane region" description="Helical" evidence="10">
    <location>
        <begin position="165"/>
        <end position="190"/>
    </location>
</feature>